<name>A0AAE2ZID3_PRORE</name>
<evidence type="ECO:0000313" key="2">
    <source>
        <dbReference type="Proteomes" id="UP001155882"/>
    </source>
</evidence>
<gene>
    <name evidence="1" type="ORF">KYI77_21790</name>
</gene>
<organism evidence="1 2">
    <name type="scientific">Providencia rettgeri</name>
    <dbReference type="NCBI Taxonomy" id="587"/>
    <lineage>
        <taxon>Bacteria</taxon>
        <taxon>Pseudomonadati</taxon>
        <taxon>Pseudomonadota</taxon>
        <taxon>Gammaproteobacteria</taxon>
        <taxon>Enterobacterales</taxon>
        <taxon>Morganellaceae</taxon>
        <taxon>Providencia</taxon>
    </lineage>
</organism>
<feature type="non-terminal residue" evidence="1">
    <location>
        <position position="96"/>
    </location>
</feature>
<dbReference type="Proteomes" id="UP001155882">
    <property type="component" value="Unassembled WGS sequence"/>
</dbReference>
<dbReference type="EMBL" id="JAHWLI010000168">
    <property type="protein sequence ID" value="MBW3119064.1"/>
    <property type="molecule type" value="Genomic_DNA"/>
</dbReference>
<reference evidence="1" key="1">
    <citation type="submission" date="2021-07" db="EMBL/GenBank/DDBJ databases">
        <authorList>
            <person name="Stanton E."/>
        </authorList>
    </citation>
    <scope>NUCLEOTIDE SEQUENCE</scope>
    <source>
        <strain evidence="1">2021EL-01139</strain>
    </source>
</reference>
<sequence>MSTHDPIDLDAIKQAVFRKNLPDFLKHVYFWMITDLNNHVLSCSSPEKLHSILNSLKIPKKNKRFNISSIELVKHKLYPIAIAMDVIDLVFSHEGN</sequence>
<accession>A0AAE2ZID3</accession>
<protein>
    <submittedName>
        <fullName evidence="1">Uncharacterized protein</fullName>
    </submittedName>
</protein>
<proteinExistence type="predicted"/>
<comment type="caution">
    <text evidence="1">The sequence shown here is derived from an EMBL/GenBank/DDBJ whole genome shotgun (WGS) entry which is preliminary data.</text>
</comment>
<dbReference type="RefSeq" id="WP_219197860.1">
    <property type="nucleotide sequence ID" value="NZ_JAHWLI010000168.1"/>
</dbReference>
<evidence type="ECO:0000313" key="1">
    <source>
        <dbReference type="EMBL" id="MBW3119064.1"/>
    </source>
</evidence>
<dbReference type="AlphaFoldDB" id="A0AAE2ZID3"/>